<evidence type="ECO:0000259" key="3">
    <source>
        <dbReference type="PROSITE" id="PS50245"/>
    </source>
</evidence>
<dbReference type="InterPro" id="IPR001611">
    <property type="entry name" value="Leu-rich_rpt"/>
</dbReference>
<dbReference type="OrthoDB" id="5273213at2759"/>
<keyword evidence="1" id="KW-0433">Leucine-rich repeat</keyword>
<evidence type="ECO:0000256" key="2">
    <source>
        <dbReference type="ARBA" id="ARBA00022737"/>
    </source>
</evidence>
<dbReference type="InterPro" id="IPR032675">
    <property type="entry name" value="LRR_dom_sf"/>
</dbReference>
<evidence type="ECO:0000256" key="1">
    <source>
        <dbReference type="ARBA" id="ARBA00022614"/>
    </source>
</evidence>
<dbReference type="SUPFAM" id="SSF52047">
    <property type="entry name" value="RNI-like"/>
    <property type="match status" value="1"/>
</dbReference>
<dbReference type="EMBL" id="KZ819381">
    <property type="protein sequence ID" value="PWN42338.1"/>
    <property type="molecule type" value="Genomic_DNA"/>
</dbReference>
<dbReference type="STRING" id="1522189.A0A316VZN4"/>
<dbReference type="InterPro" id="IPR003591">
    <property type="entry name" value="Leu-rich_rpt_typical-subtyp"/>
</dbReference>
<dbReference type="SUPFAM" id="SSF74924">
    <property type="entry name" value="Cap-Gly domain"/>
    <property type="match status" value="1"/>
</dbReference>
<dbReference type="Proteomes" id="UP000245783">
    <property type="component" value="Unassembled WGS sequence"/>
</dbReference>
<evidence type="ECO:0000313" key="5">
    <source>
        <dbReference type="Proteomes" id="UP000245783"/>
    </source>
</evidence>
<proteinExistence type="predicted"/>
<dbReference type="InParanoid" id="A0A316VZN4"/>
<dbReference type="PROSITE" id="PS50245">
    <property type="entry name" value="CAP_GLY_2"/>
    <property type="match status" value="1"/>
</dbReference>
<reference evidence="4 5" key="1">
    <citation type="journal article" date="2018" name="Mol. Biol. Evol.">
        <title>Broad Genomic Sampling Reveals a Smut Pathogenic Ancestry of the Fungal Clade Ustilaginomycotina.</title>
        <authorList>
            <person name="Kijpornyongpan T."/>
            <person name="Mondo S.J."/>
            <person name="Barry K."/>
            <person name="Sandor L."/>
            <person name="Lee J."/>
            <person name="Lipzen A."/>
            <person name="Pangilinan J."/>
            <person name="LaButti K."/>
            <person name="Hainaut M."/>
            <person name="Henrissat B."/>
            <person name="Grigoriev I.V."/>
            <person name="Spatafora J.W."/>
            <person name="Aime M.C."/>
        </authorList>
    </citation>
    <scope>NUCLEOTIDE SEQUENCE [LARGE SCALE GENOMIC DNA]</scope>
    <source>
        <strain evidence="4 5">MCA 4658</strain>
    </source>
</reference>
<dbReference type="InterPro" id="IPR036859">
    <property type="entry name" value="CAP-Gly_dom_sf"/>
</dbReference>
<protein>
    <submittedName>
        <fullName evidence="4">RNI-like protein</fullName>
    </submittedName>
</protein>
<keyword evidence="2" id="KW-0677">Repeat</keyword>
<sequence length="668" mass="74152">MADPDSPASPQLSSSASRNVSPFHSLALGTRLVHRSTSQRCTLRYVGTIPPTLGQWWGVEWDDPLRGKHSGTYVDPASGEAKQYFTCRLEGAGTFVRPDEPGKPPKFARGVSFLKALRAKYAPDLRPTQIQEQDKVQYTRKNLADIEIETPNMDGVIRRVGRLDKLREVGLGGWKGGNAVTQDSDKEDALDVGCAFDESSGETVGDIARICPNIRLLDLSRSLLPRWEDVAFICRELRQLNTLILHFNRFEPYCSEDARVLQGAFDKVTDLRLDGTLIGWSEILFLSKYFPSLETLQIGSNALDRLSPPGDVQNLLDPPHQAFAHLRQLNLSNNNLGCWSDIYQALMDLPMLERLYLSDNRIGRIAVPPNLCAGFPALQHITLNDNPVNEWSDLEALDDCVRWAPQHEDAAAKVDQTLRGLRSLTFAIGAGSVEHETSSPNEPRGTRNDKDKVLAQSSLERLKDLQPGDIRPSIIARLPRLEMLNGSPISSSERKDAERWYIGHVQRQLPEADDEQRTQYWRRYARLVQEHGAPSSLPNAVKTTSTLGSKLLELRIQASSSVPIAHTPHTTPTSIRHSAMRVLRSTPIRQLRSKLAKQLKISGGAAAIGSVWAMLAEAAHPDEAAAEAGNGRGDEQERIVFELDDDARQLSWYQLSSGDSIIVVIDSP</sequence>
<dbReference type="InterPro" id="IPR000938">
    <property type="entry name" value="CAP-Gly_domain"/>
</dbReference>
<dbReference type="SMART" id="SM01052">
    <property type="entry name" value="CAP_GLY"/>
    <property type="match status" value="1"/>
</dbReference>
<keyword evidence="5" id="KW-1185">Reference proteome</keyword>
<feature type="domain" description="CAP-Gly" evidence="3">
    <location>
        <begin position="47"/>
        <end position="97"/>
    </location>
</feature>
<evidence type="ECO:0000313" key="4">
    <source>
        <dbReference type="EMBL" id="PWN42338.1"/>
    </source>
</evidence>
<dbReference type="Gene3D" id="2.30.30.190">
    <property type="entry name" value="CAP Gly-rich-like domain"/>
    <property type="match status" value="1"/>
</dbReference>
<dbReference type="AlphaFoldDB" id="A0A316VZN4"/>
<dbReference type="GeneID" id="37035887"/>
<accession>A0A316VZN4</accession>
<dbReference type="PANTHER" id="PTHR18849:SF3">
    <property type="entry name" value="LEUCINE RICH REPEAT CONTAINING 23"/>
    <property type="match status" value="1"/>
</dbReference>
<dbReference type="SMART" id="SM00369">
    <property type="entry name" value="LRR_TYP"/>
    <property type="match status" value="4"/>
</dbReference>
<organism evidence="4 5">
    <name type="scientific">Ceraceosorus guamensis</name>
    <dbReference type="NCBI Taxonomy" id="1522189"/>
    <lineage>
        <taxon>Eukaryota</taxon>
        <taxon>Fungi</taxon>
        <taxon>Dikarya</taxon>
        <taxon>Basidiomycota</taxon>
        <taxon>Ustilaginomycotina</taxon>
        <taxon>Exobasidiomycetes</taxon>
        <taxon>Ceraceosorales</taxon>
        <taxon>Ceraceosoraceae</taxon>
        <taxon>Ceraceosorus</taxon>
    </lineage>
</organism>
<dbReference type="RefSeq" id="XP_025369498.1">
    <property type="nucleotide sequence ID" value="XM_025514017.1"/>
</dbReference>
<dbReference type="Gene3D" id="3.80.10.10">
    <property type="entry name" value="Ribonuclease Inhibitor"/>
    <property type="match status" value="2"/>
</dbReference>
<dbReference type="PANTHER" id="PTHR18849">
    <property type="entry name" value="LEUCINE RICH REPEAT PROTEIN"/>
    <property type="match status" value="1"/>
</dbReference>
<gene>
    <name evidence="4" type="ORF">IE81DRAFT_323664</name>
</gene>
<dbReference type="Pfam" id="PF01302">
    <property type="entry name" value="CAP_GLY"/>
    <property type="match status" value="1"/>
</dbReference>
<dbReference type="PROSITE" id="PS51450">
    <property type="entry name" value="LRR"/>
    <property type="match status" value="2"/>
</dbReference>
<name>A0A316VZN4_9BASI</name>